<dbReference type="Pfam" id="PF08359">
    <property type="entry name" value="TetR_C_4"/>
    <property type="match status" value="2"/>
</dbReference>
<gene>
    <name evidence="4" type="ORF">dnm_089740</name>
</gene>
<evidence type="ECO:0000313" key="4">
    <source>
        <dbReference type="EMBL" id="QTA92881.1"/>
    </source>
</evidence>
<dbReference type="RefSeq" id="WP_246556112.1">
    <property type="nucleotide sequence ID" value="NZ_CP061800.1"/>
</dbReference>
<dbReference type="AlphaFoldDB" id="A0A975BW67"/>
<dbReference type="PRINTS" id="PR00455">
    <property type="entry name" value="HTHTETR"/>
</dbReference>
<dbReference type="PROSITE" id="PS01081">
    <property type="entry name" value="HTH_TETR_1"/>
    <property type="match status" value="1"/>
</dbReference>
<dbReference type="PROSITE" id="PS50977">
    <property type="entry name" value="HTH_TETR_2"/>
    <property type="match status" value="2"/>
</dbReference>
<dbReference type="InterPro" id="IPR036271">
    <property type="entry name" value="Tet_transcr_reg_TetR-rel_C_sf"/>
</dbReference>
<dbReference type="SUPFAM" id="SSF46689">
    <property type="entry name" value="Homeodomain-like"/>
    <property type="match status" value="2"/>
</dbReference>
<evidence type="ECO:0000259" key="3">
    <source>
        <dbReference type="PROSITE" id="PS50977"/>
    </source>
</evidence>
<evidence type="ECO:0000256" key="1">
    <source>
        <dbReference type="ARBA" id="ARBA00023125"/>
    </source>
</evidence>
<organism evidence="4 5">
    <name type="scientific">Desulfonema magnum</name>
    <dbReference type="NCBI Taxonomy" id="45655"/>
    <lineage>
        <taxon>Bacteria</taxon>
        <taxon>Pseudomonadati</taxon>
        <taxon>Thermodesulfobacteriota</taxon>
        <taxon>Desulfobacteria</taxon>
        <taxon>Desulfobacterales</taxon>
        <taxon>Desulfococcaceae</taxon>
        <taxon>Desulfonema</taxon>
    </lineage>
</organism>
<dbReference type="SUPFAM" id="SSF48498">
    <property type="entry name" value="Tetracyclin repressor-like, C-terminal domain"/>
    <property type="match status" value="2"/>
</dbReference>
<evidence type="ECO:0000313" key="5">
    <source>
        <dbReference type="Proteomes" id="UP000663722"/>
    </source>
</evidence>
<feature type="DNA-binding region" description="H-T-H motif" evidence="2">
    <location>
        <begin position="230"/>
        <end position="249"/>
    </location>
</feature>
<dbReference type="Gene3D" id="1.10.10.60">
    <property type="entry name" value="Homeodomain-like"/>
    <property type="match status" value="2"/>
</dbReference>
<dbReference type="InterPro" id="IPR013570">
    <property type="entry name" value="Tscrpt_reg_YsiA_C"/>
</dbReference>
<reference evidence="4" key="1">
    <citation type="journal article" date="2021" name="Microb. Physiol.">
        <title>Proteogenomic Insights into the Physiology of Marine, Sulfate-Reducing, Filamentous Desulfonema limicola and Desulfonema magnum.</title>
        <authorList>
            <person name="Schnaars V."/>
            <person name="Wohlbrand L."/>
            <person name="Scheve S."/>
            <person name="Hinrichs C."/>
            <person name="Reinhardt R."/>
            <person name="Rabus R."/>
        </authorList>
    </citation>
    <scope>NUCLEOTIDE SEQUENCE</scope>
    <source>
        <strain evidence="4">4be13</strain>
    </source>
</reference>
<sequence length="402" mass="46319">MGENHKKQVILESAKEIISENGLVKSNIAEIAKNAGVADSIIYHYFKNKEDLLFCVLGEQLKAVRKELLFHFEGIMGPVSKLGKMIWFHLAVSDLKYSNAKIMKNLLFECRANKNFYHHEGYQELRKYTGIMLGILKEGVSENYFRDDLNLNLIRDMIFGLLDEESVNCLASKEVEETSRDFESVMSLVLAMISKKNPNASSLSEESDKTSKILRAAISVFAEKGYNKATMLEIATRAGVAEGTIYEYFKNKKDLLFCIPKEQFRKFRDSLEKLNTSEHPDIKFRRMICNHFTLFMSDQKFLRIFLTDIKLNKEFYTSEAYDCYSTYYNDMLNALLEEGKKTGVFRSNINNRVFRNLYIGTFTHLAVRWFLLGKTTPMEMTEEFGQVTALLCRALASDPSLL</sequence>
<dbReference type="GO" id="GO:0003677">
    <property type="term" value="F:DNA binding"/>
    <property type="evidence" value="ECO:0007669"/>
    <property type="project" value="UniProtKB-UniRule"/>
</dbReference>
<dbReference type="InterPro" id="IPR001647">
    <property type="entry name" value="HTH_TetR"/>
</dbReference>
<dbReference type="InterPro" id="IPR050624">
    <property type="entry name" value="HTH-type_Tx_Regulator"/>
</dbReference>
<accession>A0A975BW67</accession>
<dbReference type="PANTHER" id="PTHR43479">
    <property type="entry name" value="ACREF/ENVCD OPERON REPRESSOR-RELATED"/>
    <property type="match status" value="1"/>
</dbReference>
<dbReference type="Gene3D" id="1.10.357.10">
    <property type="entry name" value="Tetracycline Repressor, domain 2"/>
    <property type="match status" value="2"/>
</dbReference>
<dbReference type="KEGG" id="dmm:dnm_089740"/>
<dbReference type="InterPro" id="IPR023772">
    <property type="entry name" value="DNA-bd_HTH_TetR-type_CS"/>
</dbReference>
<proteinExistence type="predicted"/>
<keyword evidence="5" id="KW-1185">Reference proteome</keyword>
<dbReference type="Proteomes" id="UP000663722">
    <property type="component" value="Chromosome"/>
</dbReference>
<dbReference type="Pfam" id="PF00440">
    <property type="entry name" value="TetR_N"/>
    <property type="match status" value="2"/>
</dbReference>
<feature type="domain" description="HTH tetR-type" evidence="3">
    <location>
        <begin position="4"/>
        <end position="64"/>
    </location>
</feature>
<evidence type="ECO:0000256" key="2">
    <source>
        <dbReference type="PROSITE-ProRule" id="PRU00335"/>
    </source>
</evidence>
<keyword evidence="1 2" id="KW-0238">DNA-binding</keyword>
<dbReference type="EMBL" id="CP061800">
    <property type="protein sequence ID" value="QTA92881.1"/>
    <property type="molecule type" value="Genomic_DNA"/>
</dbReference>
<dbReference type="PANTHER" id="PTHR43479:SF11">
    <property type="entry name" value="ACREF_ENVCD OPERON REPRESSOR-RELATED"/>
    <property type="match status" value="1"/>
</dbReference>
<feature type="DNA-binding region" description="H-T-H motif" evidence="2">
    <location>
        <begin position="27"/>
        <end position="46"/>
    </location>
</feature>
<feature type="domain" description="HTH tetR-type" evidence="3">
    <location>
        <begin position="207"/>
        <end position="267"/>
    </location>
</feature>
<name>A0A975BW67_9BACT</name>
<protein>
    <submittedName>
        <fullName evidence="4">Transcriptional regulator, TetR family</fullName>
    </submittedName>
</protein>
<dbReference type="InterPro" id="IPR009057">
    <property type="entry name" value="Homeodomain-like_sf"/>
</dbReference>